<dbReference type="Proteomes" id="UP000332515">
    <property type="component" value="Unassembled WGS sequence"/>
</dbReference>
<gene>
    <name evidence="2" type="ORF">F0357_17925</name>
</gene>
<proteinExistence type="predicted"/>
<evidence type="ECO:0000313" key="3">
    <source>
        <dbReference type="Proteomes" id="UP000332515"/>
    </source>
</evidence>
<dbReference type="AlphaFoldDB" id="A0A6A7Y713"/>
<name>A0A6A7Y713_9HYPH</name>
<comment type="caution">
    <text evidence="2">The sequence shown here is derived from an EMBL/GenBank/DDBJ whole genome shotgun (WGS) entry which is preliminary data.</text>
</comment>
<evidence type="ECO:0000313" key="2">
    <source>
        <dbReference type="EMBL" id="MQT14495.1"/>
    </source>
</evidence>
<keyword evidence="3" id="KW-1185">Reference proteome</keyword>
<dbReference type="RefSeq" id="WP_153485339.1">
    <property type="nucleotide sequence ID" value="NZ_VWNA01000001.1"/>
</dbReference>
<dbReference type="InterPro" id="IPR014917">
    <property type="entry name" value="DUF1800"/>
</dbReference>
<feature type="region of interest" description="Disordered" evidence="1">
    <location>
        <begin position="1"/>
        <end position="28"/>
    </location>
</feature>
<protein>
    <submittedName>
        <fullName evidence="2">DUF1800 family protein</fullName>
    </submittedName>
</protein>
<evidence type="ECO:0000256" key="1">
    <source>
        <dbReference type="SAM" id="MobiDB-lite"/>
    </source>
</evidence>
<organism evidence="2 3">
    <name type="scientific">Segnochrobactrum spirostomi</name>
    <dbReference type="NCBI Taxonomy" id="2608987"/>
    <lineage>
        <taxon>Bacteria</taxon>
        <taxon>Pseudomonadati</taxon>
        <taxon>Pseudomonadota</taxon>
        <taxon>Alphaproteobacteria</taxon>
        <taxon>Hyphomicrobiales</taxon>
        <taxon>Segnochrobactraceae</taxon>
        <taxon>Segnochrobactrum</taxon>
    </lineage>
</organism>
<dbReference type="EMBL" id="VWNA01000001">
    <property type="protein sequence ID" value="MQT14495.1"/>
    <property type="molecule type" value="Genomic_DNA"/>
</dbReference>
<dbReference type="Pfam" id="PF08811">
    <property type="entry name" value="DUF1800"/>
    <property type="match status" value="1"/>
</dbReference>
<accession>A0A6A7Y713</accession>
<feature type="compositionally biased region" description="Low complexity" evidence="1">
    <location>
        <begin position="1"/>
        <end position="16"/>
    </location>
</feature>
<reference evidence="2 3" key="1">
    <citation type="submission" date="2019-09" db="EMBL/GenBank/DDBJ databases">
        <title>Segnochrobactrum spirostomi gen. nov., sp. nov., isolated from the ciliate Spirostomum cf. yagiui and description of a novel family, Segnochrobactraceae fam. nov. within the order Rhizobiales of the class Alphaproteobacteria.</title>
        <authorList>
            <person name="Akter S."/>
            <person name="Shazib S.U.A."/>
            <person name="Shin M.K."/>
        </authorList>
    </citation>
    <scope>NUCLEOTIDE SEQUENCE [LARGE SCALE GENOMIC DNA]</scope>
    <source>
        <strain evidence="2 3">Sp-1</strain>
    </source>
</reference>
<sequence length="536" mass="56338">MANPTTTKTTTATATAPNSGAPHPPAPDAKTLEAAIALWRFGLGAKEGTLAALGDDPRDLLLEEIAEHAVPIPSGALLHSSADLLIRLKAYEMAVNAERTATAKTAPATAGAAAGRQGGDMAMAAGGAPPKAAPTASMIGTTTTPMLAAALPPQARSDAPPLSKQPYFPQTVLIAETDARFNGTVREPLIGFGERLAMFWANHFAVATDKGGDVHILAGAFEREAIRPHLFGRFEDILLAVETHPAMLIFLDNQQSIGPSSPANKDGTRGLNENLAREILELHTLGVDGGYSQADVTSLARIITGWTVRRDDKKPELQGHFVFNAGAHEPGEHAVMGLTYADDGVGQGRTALADLARHPATARHLAFKLARHFVADNPPSALVDRLAAAYTANRGDLSAVYTALVNADEAWDPRLIKLRSPAVYLAGVLRASGVRPKPEQILAVLKALGQPWWNPSGPNGFPDVSDAWASAEGLATRIDAANLLAHMAPGDLDPRAFLADRLGPLASTPTTNAVARASSRPQGLSIAFLSPEFLRC</sequence>